<feature type="region of interest" description="Disordered" evidence="2">
    <location>
        <begin position="904"/>
        <end position="930"/>
    </location>
</feature>
<dbReference type="Proteomes" id="UP000247647">
    <property type="component" value="Unassembled WGS sequence"/>
</dbReference>
<gene>
    <name evidence="3" type="ORF">BO87DRAFT_414166</name>
</gene>
<protein>
    <submittedName>
        <fullName evidence="3">Uncharacterized protein</fullName>
    </submittedName>
</protein>
<accession>A0A318YSD3</accession>
<feature type="region of interest" description="Disordered" evidence="2">
    <location>
        <begin position="580"/>
        <end position="648"/>
    </location>
</feature>
<sequence length="1279" mass="142928">MASLLVDAFQEESQWACISELASQLASMVKLGGDTENSLLVSKPYYTCLLRDPRLYTLSDQLIQALLHHVSKVDNCNIHQLLSILKRHSKRILQGLDRSSLRCLAYLLLNSDEETRVKNGLYLLLDEPQYMKDSGHMVYQVASPKIGDRSRLLQERVLGKLYLLFSTEGQATWLRKLAGKKFLEILSEPEHNHASLIRSQNVDMSRLSYIILNGNCALKLLAAIMIHALHNLGVSDEVLWPPDNSTDRGRFFDTMPSYEDDPLQHFQILFDTVVLSDAAMPSKSIDSSTTSQLRRCFLLHAIGIDTTLLIEGIVLAMIGDGCLTFLSYRQDTARMCLEYVDVYTQSICLPVRSVTDKTKTYRLILDLSQHRLIVKSGKRLCFGGQTLSILSDEDPCDLRMAIEEFCRNDRASVDTDSVFRRSSSMVMELDTGDEVARKSSGIPPNNIQGQEGPCTGFVSIQKSRQVLEKHPEVLEEGNTNNENLAHVLSKRNSSQDYQRAHYAGEPPMPISNPSLTRVPEKPNGRFAPKPDTERRRTGRLRSGNRGKNDLSNTQESMVIYTRHPKQKVYTASSKAAVDWDEDLRPSDNEARQPLKDADIASISSPMPGETSLTGSHLAIPGKKRAAKGRKLATKRKNKSSRPTKKIGNITNKSTAALPLSENADNHNRKSQHILGSGDDIKKLILCSSNGRSESIDEERNGAGATAKCAELYPDNDFVRCDSATPQHEENRTRSPRIQPCRKNESFLSHQHQLSTSKMGDNDHQLNSPESHPTPQGLQGRGRAVGNKLSAAFQQGDPSSGTGGHKEHSLEHIKTQNKPKTENGLVLSDILYASVGESGVQEKSEPTESVIERYAIYDKLPLSTPKEQFTGRFENDIYAEGSVVKHMSRSSSFNIDNEELKTVSQSAGSAVSSPLCAEEDRSDAEIPSEVCPGSLGAAQNICSSDMHENTSEGIRSSQARPEKRRIAALNSDDMRDDPPTRDQASENAFKEESRRLVRKDHLYPTKRLKVTPRSTIVDSDGSPRLLFRIRSGCIVDRTGVDETYPQVSGTKYRSSTREHVREILRDGEFGAQDDDLSASCERNVILGLKHSGTCTNREKEVLTFQDRLMACAGKPTSSKTPLRNPARSSPDAHLTLGCDNKPHATCNSLPRATIVPDQLSAQPGLPKSDNIADGVLEHTSWQTSLQALHKRAQGMLLATSEHIIQEIESEKKTINEVLEMYRRDCHRVLDQLFEAQEERIRLCQQQMNSIREHHTEVCQELMQRLERDEKQLQDRMQLRK</sequence>
<keyword evidence="4" id="KW-1185">Reference proteome</keyword>
<feature type="compositionally biased region" description="Basic and acidic residues" evidence="2">
    <location>
        <begin position="518"/>
        <end position="535"/>
    </location>
</feature>
<feature type="compositionally biased region" description="Polar residues" evidence="2">
    <location>
        <begin position="745"/>
        <end position="776"/>
    </location>
</feature>
<evidence type="ECO:0000313" key="3">
    <source>
        <dbReference type="EMBL" id="PYH36847.1"/>
    </source>
</evidence>
<feature type="compositionally biased region" description="Basic and acidic residues" evidence="2">
    <location>
        <begin position="582"/>
        <end position="598"/>
    </location>
</feature>
<keyword evidence="1" id="KW-0175">Coiled coil</keyword>
<name>A0A318YSD3_ASPNB</name>
<evidence type="ECO:0000313" key="4">
    <source>
        <dbReference type="Proteomes" id="UP000247647"/>
    </source>
</evidence>
<feature type="region of interest" description="Disordered" evidence="2">
    <location>
        <begin position="490"/>
        <end position="555"/>
    </location>
</feature>
<feature type="region of interest" description="Disordered" evidence="2">
    <location>
        <begin position="967"/>
        <end position="992"/>
    </location>
</feature>
<dbReference type="AlphaFoldDB" id="A0A318YSD3"/>
<dbReference type="EMBL" id="KZ821452">
    <property type="protein sequence ID" value="PYH36847.1"/>
    <property type="molecule type" value="Genomic_DNA"/>
</dbReference>
<proteinExistence type="predicted"/>
<feature type="compositionally biased region" description="Basic and acidic residues" evidence="2">
    <location>
        <begin position="971"/>
        <end position="992"/>
    </location>
</feature>
<feature type="region of interest" description="Disordered" evidence="2">
    <location>
        <begin position="719"/>
        <end position="820"/>
    </location>
</feature>
<dbReference type="GeneID" id="37129073"/>
<dbReference type="OrthoDB" id="5374844at2759"/>
<evidence type="ECO:0000256" key="1">
    <source>
        <dbReference type="SAM" id="Coils"/>
    </source>
</evidence>
<organism evidence="3 4">
    <name type="scientific">Aspergillus neoniger (strain CBS 115656)</name>
    <dbReference type="NCBI Taxonomy" id="1448310"/>
    <lineage>
        <taxon>Eukaryota</taxon>
        <taxon>Fungi</taxon>
        <taxon>Dikarya</taxon>
        <taxon>Ascomycota</taxon>
        <taxon>Pezizomycotina</taxon>
        <taxon>Eurotiomycetes</taxon>
        <taxon>Eurotiomycetidae</taxon>
        <taxon>Eurotiales</taxon>
        <taxon>Aspergillaceae</taxon>
        <taxon>Aspergillus</taxon>
        <taxon>Aspergillus subgen. Circumdati</taxon>
    </lineage>
</organism>
<feature type="coiled-coil region" evidence="1">
    <location>
        <begin position="1250"/>
        <end position="1277"/>
    </location>
</feature>
<dbReference type="RefSeq" id="XP_025482325.1">
    <property type="nucleotide sequence ID" value="XM_025626617.1"/>
</dbReference>
<reference evidence="3" key="1">
    <citation type="submission" date="2016-12" db="EMBL/GenBank/DDBJ databases">
        <title>The genomes of Aspergillus section Nigri reveals drivers in fungal speciation.</title>
        <authorList>
            <consortium name="DOE Joint Genome Institute"/>
            <person name="Vesth T.C."/>
            <person name="Nybo J."/>
            <person name="Theobald S."/>
            <person name="Brandl J."/>
            <person name="Frisvad J.C."/>
            <person name="Nielsen K.F."/>
            <person name="Lyhne E.K."/>
            <person name="Kogle M.E."/>
            <person name="Kuo A."/>
            <person name="Riley R."/>
            <person name="Clum A."/>
            <person name="Nolan M."/>
            <person name="Lipzen A."/>
            <person name="Salamov A."/>
            <person name="Henrissat B."/>
            <person name="Wiebenga A."/>
            <person name="De Vries R.P."/>
            <person name="Grigoriev I.V."/>
            <person name="Mortensen U.H."/>
            <person name="Andersen M.R."/>
            <person name="Baker S.E."/>
        </authorList>
    </citation>
    <scope>NUCLEOTIDE SEQUENCE [LARGE SCALE GENOMIC DNA]</scope>
    <source>
        <strain evidence="3">CBS 115656</strain>
    </source>
</reference>
<evidence type="ECO:0000256" key="2">
    <source>
        <dbReference type="SAM" id="MobiDB-lite"/>
    </source>
</evidence>
<feature type="compositionally biased region" description="Basic residues" evidence="2">
    <location>
        <begin position="621"/>
        <end position="644"/>
    </location>
</feature>
<feature type="compositionally biased region" description="Basic and acidic residues" evidence="2">
    <location>
        <begin position="803"/>
        <end position="813"/>
    </location>
</feature>